<gene>
    <name evidence="1" type="ORF">EQU24_10715</name>
</gene>
<organism evidence="1 2">
    <name type="scientific">Methylotuvimicrobium buryatense</name>
    <name type="common">Methylomicrobium buryatense</name>
    <dbReference type="NCBI Taxonomy" id="95641"/>
    <lineage>
        <taxon>Bacteria</taxon>
        <taxon>Pseudomonadati</taxon>
        <taxon>Pseudomonadota</taxon>
        <taxon>Gammaproteobacteria</taxon>
        <taxon>Methylococcales</taxon>
        <taxon>Methylococcaceae</taxon>
        <taxon>Methylotuvimicrobium</taxon>
    </lineage>
</organism>
<dbReference type="Proteomes" id="UP000305881">
    <property type="component" value="Chromosome"/>
</dbReference>
<dbReference type="PANTHER" id="PTHR47197">
    <property type="entry name" value="PROTEIN NIRF"/>
    <property type="match status" value="1"/>
</dbReference>
<dbReference type="KEGG" id="mbur:EQU24_10715"/>
<evidence type="ECO:0000313" key="2">
    <source>
        <dbReference type="Proteomes" id="UP000305881"/>
    </source>
</evidence>
<dbReference type="InterPro" id="IPR011045">
    <property type="entry name" value="N2O_reductase_N"/>
</dbReference>
<dbReference type="Gene3D" id="2.130.10.10">
    <property type="entry name" value="YVTN repeat-like/Quinoprotein amine dehydrogenase"/>
    <property type="match status" value="1"/>
</dbReference>
<dbReference type="SUPFAM" id="SSF50974">
    <property type="entry name" value="Nitrous oxide reductase, N-terminal domain"/>
    <property type="match status" value="1"/>
</dbReference>
<dbReference type="InterPro" id="IPR015943">
    <property type="entry name" value="WD40/YVTN_repeat-like_dom_sf"/>
</dbReference>
<name>A0A4P9USF6_METBY</name>
<dbReference type="PANTHER" id="PTHR47197:SF3">
    <property type="entry name" value="DIHYDRO-HEME D1 DEHYDROGENASE"/>
    <property type="match status" value="1"/>
</dbReference>
<protein>
    <submittedName>
        <fullName evidence="1">YncE family protein</fullName>
    </submittedName>
</protein>
<proteinExistence type="predicted"/>
<sequence length="390" mass="43500">MKITYLLKKSLIILTFLYPMLAQAEILALVNYQSKPDQTLKREGLAIIDLDFNSENFGKIVKDIPLPTDLVAHHIFYNKDVTKAYVASLGSNPLQVIDMTKQPYELKTISVPECQVAEDLVFSGDKKRWYVTCMGSSNVIMGDAQTDKQIKVIAAAKTATSKKFISHPHGIGINDEINRIVIANTVHPTDFSDADETVTIITARSGKILSTHKMSEKASPSGSAPVEAVFLPKSNPVRLYINTMFGNTLWTGVWNSMSQNFSFSQVFDFNSLKQGVPLEIYFNHKLDKMYITTASPGYLNIFNIKNPAKPVLEKSIATAEGSHHVVFSPDERYAFVQNNLLNLPNMSDGSITVVDLQKSTVKMTIDTFKNQGLTPNSIVMMPKWYHDNAH</sequence>
<dbReference type="InterPro" id="IPR051200">
    <property type="entry name" value="Host-pathogen_enzymatic-act"/>
</dbReference>
<dbReference type="RefSeq" id="WP_017839507.1">
    <property type="nucleotide sequence ID" value="NZ_CP035467.1"/>
</dbReference>
<reference evidence="2" key="1">
    <citation type="journal article" date="2019" name="J. Bacteriol.">
        <title>A Mutagenic Screen Identifies a TonB-Dependent Receptor Required for the Lanthanide Metal Switch in the Type I Methanotroph 'Methylotuvimicrobium buryatense' 5GB1C.</title>
        <authorList>
            <person name="Groom J.D."/>
            <person name="Ford S.M."/>
            <person name="Pesesky M.W."/>
            <person name="Lidstrom M.E."/>
        </authorList>
    </citation>
    <scope>NUCLEOTIDE SEQUENCE [LARGE SCALE GENOMIC DNA]</scope>
    <source>
        <strain evidence="2">5GB1C</strain>
    </source>
</reference>
<accession>A0A4P9USF6</accession>
<dbReference type="OrthoDB" id="9768634at2"/>
<dbReference type="AlphaFoldDB" id="A0A4P9USF6"/>
<dbReference type="EMBL" id="CP035467">
    <property type="protein sequence ID" value="QCW82656.1"/>
    <property type="molecule type" value="Genomic_DNA"/>
</dbReference>
<keyword evidence="2" id="KW-1185">Reference proteome</keyword>
<evidence type="ECO:0000313" key="1">
    <source>
        <dbReference type="EMBL" id="QCW82656.1"/>
    </source>
</evidence>
<dbReference type="STRING" id="675511.GCA_000341735_00892"/>